<accession>A0A7Y2PLR2</accession>
<dbReference type="InterPro" id="IPR038726">
    <property type="entry name" value="PDDEXK_AddAB-type"/>
</dbReference>
<keyword evidence="16" id="KW-0234">DNA repair</keyword>
<keyword evidence="14 18" id="KW-0051">Antiviral defense</keyword>
<dbReference type="RefSeq" id="WP_022587921.1">
    <property type="nucleotide sequence ID" value="NZ_JABEQB010000007.1"/>
</dbReference>
<evidence type="ECO:0000256" key="4">
    <source>
        <dbReference type="ARBA" id="ARBA00022722"/>
    </source>
</evidence>
<evidence type="ECO:0000256" key="1">
    <source>
        <dbReference type="ARBA" id="ARBA00009189"/>
    </source>
</evidence>
<evidence type="ECO:0000256" key="2">
    <source>
        <dbReference type="ARBA" id="ARBA00012768"/>
    </source>
</evidence>
<keyword evidence="7" id="KW-0227">DNA damage</keyword>
<dbReference type="EMBL" id="JABEQB010000007">
    <property type="protein sequence ID" value="NNG66353.1"/>
    <property type="molecule type" value="Genomic_DNA"/>
</dbReference>
<dbReference type="GO" id="GO:0003677">
    <property type="term" value="F:DNA binding"/>
    <property type="evidence" value="ECO:0007669"/>
    <property type="project" value="UniProtKB-KW"/>
</dbReference>
<name>A0A7Y2PLR2_9THEO</name>
<dbReference type="InterPro" id="IPR051827">
    <property type="entry name" value="Cas4_exonuclease"/>
</dbReference>
<dbReference type="Gene3D" id="3.90.320.10">
    <property type="match status" value="1"/>
</dbReference>
<evidence type="ECO:0000256" key="17">
    <source>
        <dbReference type="ARBA" id="ARBA00023211"/>
    </source>
</evidence>
<dbReference type="GO" id="GO:0004527">
    <property type="term" value="F:exonuclease activity"/>
    <property type="evidence" value="ECO:0007669"/>
    <property type="project" value="UniProtKB-KW"/>
</dbReference>
<evidence type="ECO:0000313" key="22">
    <source>
        <dbReference type="Proteomes" id="UP000529861"/>
    </source>
</evidence>
<evidence type="ECO:0000256" key="10">
    <source>
        <dbReference type="ARBA" id="ARBA00022839"/>
    </source>
</evidence>
<evidence type="ECO:0000313" key="21">
    <source>
        <dbReference type="EMBL" id="NNG66353.1"/>
    </source>
</evidence>
<dbReference type="InterPro" id="IPR011604">
    <property type="entry name" value="PDDEXK-like_dom_sf"/>
</dbReference>
<comment type="function">
    <text evidence="18">CRISPR (clustered regularly interspaced short palindromic repeat) is an adaptive immune system that provides protection against mobile genetic elements (viruses, transposable elements and conjugative plasmids). CRISPR clusters contain sequences complementary to antecedent mobile elements and target invading nucleic acids. CRISPR clusters are transcribed and processed into CRISPR RNA (crRNA).</text>
</comment>
<dbReference type="Pfam" id="PF12705">
    <property type="entry name" value="PDDEXK_1"/>
    <property type="match status" value="1"/>
</dbReference>
<evidence type="ECO:0000256" key="3">
    <source>
        <dbReference type="ARBA" id="ARBA00020049"/>
    </source>
</evidence>
<evidence type="ECO:0000256" key="13">
    <source>
        <dbReference type="ARBA" id="ARBA00023014"/>
    </source>
</evidence>
<keyword evidence="6" id="KW-0547">Nucleotide-binding</keyword>
<comment type="cofactor">
    <cofactor evidence="18">
        <name>Mg(2+)</name>
        <dbReference type="ChEBI" id="CHEBI:18420"/>
    </cofactor>
    <cofactor evidence="18">
        <name>Mn(2+)</name>
        <dbReference type="ChEBI" id="CHEBI:29035"/>
    </cofactor>
    <text evidence="18">Mg(2+) or Mn(2+) required for ssDNA cleavage activity.</text>
</comment>
<evidence type="ECO:0000256" key="11">
    <source>
        <dbReference type="ARBA" id="ARBA00022840"/>
    </source>
</evidence>
<sequence>MILNIVFLLIALYLLIYSIIEQRPFYRKMRRSIGFRGGKLIYVDKPQQVKEKGVVYGKLLKSEKYGLTGKPDYIYQVGDELVPIELKSSDAEDSPYFKDVMQLVAYFVIIEEEYQKRVKRGRIVYRNAMFEVYNRKYLRKELLKILEQMRKMEKGVYMPSVTPSFSLCRFCPCRGTVCEIYEGNSR</sequence>
<dbReference type="NCBIfam" id="TIGR00372">
    <property type="entry name" value="cas4"/>
    <property type="match status" value="1"/>
</dbReference>
<keyword evidence="13 18" id="KW-0411">Iron-sulfur</keyword>
<evidence type="ECO:0000256" key="8">
    <source>
        <dbReference type="ARBA" id="ARBA00022801"/>
    </source>
</evidence>
<dbReference type="Proteomes" id="UP000529861">
    <property type="component" value="Unassembled WGS sequence"/>
</dbReference>
<evidence type="ECO:0000256" key="9">
    <source>
        <dbReference type="ARBA" id="ARBA00022806"/>
    </source>
</evidence>
<evidence type="ECO:0000256" key="19">
    <source>
        <dbReference type="SAM" id="Phobius"/>
    </source>
</evidence>
<keyword evidence="12 18" id="KW-0408">Iron</keyword>
<keyword evidence="10 18" id="KW-0269">Exonuclease</keyword>
<evidence type="ECO:0000256" key="16">
    <source>
        <dbReference type="ARBA" id="ARBA00023204"/>
    </source>
</evidence>
<dbReference type="GO" id="GO:0004386">
    <property type="term" value="F:helicase activity"/>
    <property type="evidence" value="ECO:0007669"/>
    <property type="project" value="UniProtKB-KW"/>
</dbReference>
<keyword evidence="19" id="KW-1133">Transmembrane helix</keyword>
<keyword evidence="19" id="KW-0472">Membrane</keyword>
<evidence type="ECO:0000256" key="5">
    <source>
        <dbReference type="ARBA" id="ARBA00022723"/>
    </source>
</evidence>
<evidence type="ECO:0000256" key="7">
    <source>
        <dbReference type="ARBA" id="ARBA00022763"/>
    </source>
</evidence>
<dbReference type="GO" id="GO:0051536">
    <property type="term" value="F:iron-sulfur cluster binding"/>
    <property type="evidence" value="ECO:0007669"/>
    <property type="project" value="UniProtKB-KW"/>
</dbReference>
<dbReference type="PANTHER" id="PTHR36531:SF2">
    <property type="entry name" value="CRISPR-ASSOCIATED EXONUCLEASE CAS4"/>
    <property type="match status" value="1"/>
</dbReference>
<keyword evidence="5 18" id="KW-0479">Metal-binding</keyword>
<reference evidence="21 22" key="1">
    <citation type="submission" date="2020-04" db="EMBL/GenBank/DDBJ databases">
        <title>Draft genome sequence of Caldanaerobacter sunterraneus. strain 1523vc isolated from Griffin hot spring, Kamchatka, Russia.</title>
        <authorList>
            <person name="Toshchakov S.V."/>
            <person name="Podosokorskaya O.A."/>
            <person name="Kublanov I.V."/>
            <person name="Korzhenkov A."/>
            <person name="Patrushev M.V."/>
        </authorList>
    </citation>
    <scope>NUCLEOTIDE SEQUENCE [LARGE SCALE GENOMIC DNA]</scope>
    <source>
        <strain evidence="21 22">1523vc</strain>
    </source>
</reference>
<evidence type="ECO:0000256" key="14">
    <source>
        <dbReference type="ARBA" id="ARBA00023118"/>
    </source>
</evidence>
<keyword evidence="19" id="KW-0812">Transmembrane</keyword>
<dbReference type="GO" id="GO:0005524">
    <property type="term" value="F:ATP binding"/>
    <property type="evidence" value="ECO:0007669"/>
    <property type="project" value="UniProtKB-KW"/>
</dbReference>
<organism evidence="21 22">
    <name type="scientific">Caldanaerobacter subterraneus</name>
    <dbReference type="NCBI Taxonomy" id="911092"/>
    <lineage>
        <taxon>Bacteria</taxon>
        <taxon>Bacillati</taxon>
        <taxon>Bacillota</taxon>
        <taxon>Clostridia</taxon>
        <taxon>Thermoanaerobacterales</taxon>
        <taxon>Thermoanaerobacteraceae</taxon>
        <taxon>Caldanaerobacter</taxon>
    </lineage>
</organism>
<dbReference type="GO" id="GO:0006281">
    <property type="term" value="P:DNA repair"/>
    <property type="evidence" value="ECO:0007669"/>
    <property type="project" value="UniProtKB-KW"/>
</dbReference>
<dbReference type="GO" id="GO:0051607">
    <property type="term" value="P:defense response to virus"/>
    <property type="evidence" value="ECO:0007669"/>
    <property type="project" value="UniProtKB-KW"/>
</dbReference>
<evidence type="ECO:0000256" key="6">
    <source>
        <dbReference type="ARBA" id="ARBA00022741"/>
    </source>
</evidence>
<keyword evidence="15" id="KW-0238">DNA-binding</keyword>
<keyword evidence="9" id="KW-0347">Helicase</keyword>
<feature type="transmembrane region" description="Helical" evidence="19">
    <location>
        <begin position="6"/>
        <end position="26"/>
    </location>
</feature>
<protein>
    <recommendedName>
        <fullName evidence="3 18">CRISPR-associated exonuclease Cas4</fullName>
        <ecNumber evidence="2 18">3.1.12.1</ecNumber>
    </recommendedName>
</protein>
<dbReference type="InterPro" id="IPR013343">
    <property type="entry name" value="CRISPR-assoc_prot_Cas4"/>
</dbReference>
<dbReference type="GO" id="GO:0046872">
    <property type="term" value="F:metal ion binding"/>
    <property type="evidence" value="ECO:0007669"/>
    <property type="project" value="UniProtKB-KW"/>
</dbReference>
<keyword evidence="17 18" id="KW-0464">Manganese</keyword>
<evidence type="ECO:0000256" key="18">
    <source>
        <dbReference type="RuleBase" id="RU365022"/>
    </source>
</evidence>
<comment type="cofactor">
    <cofactor evidence="18">
        <name>iron-sulfur cluster</name>
        <dbReference type="ChEBI" id="CHEBI:30408"/>
    </cofactor>
</comment>
<evidence type="ECO:0000256" key="12">
    <source>
        <dbReference type="ARBA" id="ARBA00023004"/>
    </source>
</evidence>
<dbReference type="EC" id="3.1.12.1" evidence="2 18"/>
<dbReference type="AlphaFoldDB" id="A0A7Y2PLR2"/>
<comment type="similarity">
    <text evidence="1 18">Belongs to the CRISPR-associated exonuclease Cas4 family.</text>
</comment>
<proteinExistence type="inferred from homology"/>
<gene>
    <name evidence="21" type="primary">cas4</name>
    <name evidence="21" type="ORF">HKI81_03760</name>
</gene>
<comment type="caution">
    <text evidence="21">The sequence shown here is derived from an EMBL/GenBank/DDBJ whole genome shotgun (WGS) entry which is preliminary data.</text>
</comment>
<keyword evidence="8 18" id="KW-0378">Hydrolase</keyword>
<keyword evidence="11" id="KW-0067">ATP-binding</keyword>
<keyword evidence="4 18" id="KW-0540">Nuclease</keyword>
<dbReference type="PANTHER" id="PTHR36531">
    <property type="entry name" value="CRISPR-ASSOCIATED EXONUCLEASE CAS4"/>
    <property type="match status" value="1"/>
</dbReference>
<evidence type="ECO:0000256" key="15">
    <source>
        <dbReference type="ARBA" id="ARBA00023125"/>
    </source>
</evidence>
<evidence type="ECO:0000259" key="20">
    <source>
        <dbReference type="Pfam" id="PF12705"/>
    </source>
</evidence>
<feature type="domain" description="PD-(D/E)XK endonuclease-like" evidence="20">
    <location>
        <begin position="58"/>
        <end position="175"/>
    </location>
</feature>